<evidence type="ECO:0000259" key="1">
    <source>
        <dbReference type="Pfam" id="PF13524"/>
    </source>
</evidence>
<gene>
    <name evidence="2" type="ORF">H8S84_02095</name>
</gene>
<name>A0A923N3L6_9BACT</name>
<keyword evidence="3" id="KW-1185">Reference proteome</keyword>
<sequence length="321" mass="36664">MRFNILKSLLKDSEADSINISIPIMSTQKLFRSVGWRYNIGPLIKNINQYIKHNLQSNAYDLVWVDKAKFVTPETAKLLRNAARMLVHFTPDPAFAYHRSTLFYKHIHLYDLCVTTKSYEIANYYDAGVKELLLTSQGYDPSVHKPITDTAKSGVCFLGHFEEERGEIIQELLNNEITVKLAGIKWGSFARKNCDNKYLVYYGDGVYGDKYAKLISGSLIGLGLLSKWVPELHTTRTFEIPACGTALLTEVNKETRQFFTEEEAIFFDNSSQIPSLIKYYLENNAELSAIAQRGSKRVLSSGYDYRSIVETILRKVCVYEE</sequence>
<proteinExistence type="predicted"/>
<evidence type="ECO:0000313" key="2">
    <source>
        <dbReference type="EMBL" id="MBC5991623.1"/>
    </source>
</evidence>
<dbReference type="AlphaFoldDB" id="A0A923N3L6"/>
<organism evidence="2 3">
    <name type="scientific">Pontibacter cellulosilyticus</name>
    <dbReference type="NCBI Taxonomy" id="1720253"/>
    <lineage>
        <taxon>Bacteria</taxon>
        <taxon>Pseudomonadati</taxon>
        <taxon>Bacteroidota</taxon>
        <taxon>Cytophagia</taxon>
        <taxon>Cytophagales</taxon>
        <taxon>Hymenobacteraceae</taxon>
        <taxon>Pontibacter</taxon>
    </lineage>
</organism>
<dbReference type="RefSeq" id="WP_187065622.1">
    <property type="nucleotide sequence ID" value="NZ_JACRVF010000001.1"/>
</dbReference>
<feature type="domain" description="Spore protein YkvP/CgeB glycosyl transferase-like" evidence="1">
    <location>
        <begin position="168"/>
        <end position="313"/>
    </location>
</feature>
<reference evidence="2" key="1">
    <citation type="submission" date="2020-08" db="EMBL/GenBank/DDBJ databases">
        <title>Pontibacter sp. SD6 16S ribosomal RNA gene Genome sequencing and assembly.</title>
        <authorList>
            <person name="Kang M."/>
        </authorList>
    </citation>
    <scope>NUCLEOTIDE SEQUENCE</scope>
    <source>
        <strain evidence="2">SD6</strain>
    </source>
</reference>
<dbReference type="Pfam" id="PF13524">
    <property type="entry name" value="Glyco_trans_1_2"/>
    <property type="match status" value="1"/>
</dbReference>
<dbReference type="InterPro" id="IPR055259">
    <property type="entry name" value="YkvP/CgeB_Glyco_trans-like"/>
</dbReference>
<protein>
    <submittedName>
        <fullName evidence="2">Glycosyltransferase family 1 protein</fullName>
    </submittedName>
</protein>
<dbReference type="Proteomes" id="UP000603640">
    <property type="component" value="Unassembled WGS sequence"/>
</dbReference>
<evidence type="ECO:0000313" key="3">
    <source>
        <dbReference type="Proteomes" id="UP000603640"/>
    </source>
</evidence>
<accession>A0A923N3L6</accession>
<comment type="caution">
    <text evidence="2">The sequence shown here is derived from an EMBL/GenBank/DDBJ whole genome shotgun (WGS) entry which is preliminary data.</text>
</comment>
<dbReference type="EMBL" id="JACRVF010000001">
    <property type="protein sequence ID" value="MBC5991623.1"/>
    <property type="molecule type" value="Genomic_DNA"/>
</dbReference>